<protein>
    <submittedName>
        <fullName evidence="2">Uncharacterized protein</fullName>
    </submittedName>
</protein>
<organism evidence="2 3">
    <name type="scientific">Polyangium jinanense</name>
    <dbReference type="NCBI Taxonomy" id="2829994"/>
    <lineage>
        <taxon>Bacteria</taxon>
        <taxon>Pseudomonadati</taxon>
        <taxon>Myxococcota</taxon>
        <taxon>Polyangia</taxon>
        <taxon>Polyangiales</taxon>
        <taxon>Polyangiaceae</taxon>
        <taxon>Polyangium</taxon>
    </lineage>
</organism>
<feature type="compositionally biased region" description="Pro residues" evidence="1">
    <location>
        <begin position="146"/>
        <end position="181"/>
    </location>
</feature>
<dbReference type="RefSeq" id="WP_272426579.1">
    <property type="nucleotide sequence ID" value="NZ_JAGTJJ010000021.1"/>
</dbReference>
<comment type="caution">
    <text evidence="2">The sequence shown here is derived from an EMBL/GenBank/DDBJ whole genome shotgun (WGS) entry which is preliminary data.</text>
</comment>
<evidence type="ECO:0000313" key="3">
    <source>
        <dbReference type="Proteomes" id="UP001151081"/>
    </source>
</evidence>
<reference evidence="2 3" key="1">
    <citation type="submission" date="2021-04" db="EMBL/GenBank/DDBJ databases">
        <title>Genome analysis of Polyangium sp.</title>
        <authorList>
            <person name="Li Y."/>
            <person name="Wang J."/>
        </authorList>
    </citation>
    <scope>NUCLEOTIDE SEQUENCE [LARGE SCALE GENOMIC DNA]</scope>
    <source>
        <strain evidence="2 3">SDU14</strain>
    </source>
</reference>
<evidence type="ECO:0000256" key="1">
    <source>
        <dbReference type="SAM" id="MobiDB-lite"/>
    </source>
</evidence>
<dbReference type="AlphaFoldDB" id="A0A9X4AVQ4"/>
<feature type="region of interest" description="Disordered" evidence="1">
    <location>
        <begin position="138"/>
        <end position="183"/>
    </location>
</feature>
<proteinExistence type="predicted"/>
<keyword evidence="3" id="KW-1185">Reference proteome</keyword>
<gene>
    <name evidence="2" type="ORF">KEG57_28745</name>
</gene>
<sequence>MKPHTARGHGGRLGVGGCTIVLALTWPSSSFAADEVPRHRVELTADRSLPGCSNPFDFSAILTNWLPVSTLDPTATRSLVVRIRRLPDGGKSVDTTITDEAGAVAHSEHHDYPPTDDCFKVLYWTAFDAAKRIRELAPPQEEEPAAPLPPEPAPPEPAPPKPAPAPPCPACPPPPKPPATPPMRGFVALGATISRGAAPEWGPGLRLAGGLQLASFTLELDGQWMPLLNTRRAGLTDVDIHTFGLTGAGCFKRAPLLGCLLVTGGIVGTVVSSRDYAWRGAGGFFGAGARTAVEFPLSSHLMARVDVEVALPLIGARLDFFGPSPWEHLIPVATGGGSLLYAF</sequence>
<dbReference type="Proteomes" id="UP001151081">
    <property type="component" value="Unassembled WGS sequence"/>
</dbReference>
<dbReference type="EMBL" id="JAGTJJ010000021">
    <property type="protein sequence ID" value="MDC3984530.1"/>
    <property type="molecule type" value="Genomic_DNA"/>
</dbReference>
<accession>A0A9X4AVQ4</accession>
<evidence type="ECO:0000313" key="2">
    <source>
        <dbReference type="EMBL" id="MDC3984530.1"/>
    </source>
</evidence>
<name>A0A9X4AVQ4_9BACT</name>